<dbReference type="AlphaFoldDB" id="A0A8C2J1W6"/>
<dbReference type="Proteomes" id="UP000694701">
    <property type="component" value="Unplaced"/>
</dbReference>
<comment type="subcellular location">
    <subcellularLocation>
        <location evidence="1">Membrane</location>
    </subcellularLocation>
</comment>
<sequence length="96" mass="10646">MNNFSESYNGGVSPEVVYVRVKLKGKDHMCCSLFNIMYCNCLILGFAALKCSLKVNVVTNMLEAQTYSRSACRTNTAAVIVTSVSYKTIHAYSLIF</sequence>
<comment type="similarity">
    <text evidence="2">Belongs to the CD225/Dispanin family.</text>
</comment>
<accession>A0A8C2J1W6</accession>
<dbReference type="InterPro" id="IPR007593">
    <property type="entry name" value="CD225/Dispanin_fam"/>
</dbReference>
<evidence type="ECO:0000256" key="4">
    <source>
        <dbReference type="ARBA" id="ARBA00022989"/>
    </source>
</evidence>
<dbReference type="Pfam" id="PF04505">
    <property type="entry name" value="CD225"/>
    <property type="match status" value="1"/>
</dbReference>
<dbReference type="Ensembl" id="ENSCCRT00020096220.1">
    <property type="protein sequence ID" value="ENSCCRP00020087987.1"/>
    <property type="gene ID" value="ENSCCRG00020040448.1"/>
</dbReference>
<organism evidence="6 7">
    <name type="scientific">Cyprinus carpio</name>
    <name type="common">Common carp</name>
    <dbReference type="NCBI Taxonomy" id="7962"/>
    <lineage>
        <taxon>Eukaryota</taxon>
        <taxon>Metazoa</taxon>
        <taxon>Chordata</taxon>
        <taxon>Craniata</taxon>
        <taxon>Vertebrata</taxon>
        <taxon>Euteleostomi</taxon>
        <taxon>Actinopterygii</taxon>
        <taxon>Neopterygii</taxon>
        <taxon>Teleostei</taxon>
        <taxon>Ostariophysi</taxon>
        <taxon>Cypriniformes</taxon>
        <taxon>Cyprinidae</taxon>
        <taxon>Cyprininae</taxon>
        <taxon>Cyprinus</taxon>
    </lineage>
</organism>
<dbReference type="GO" id="GO:0016020">
    <property type="term" value="C:membrane"/>
    <property type="evidence" value="ECO:0007669"/>
    <property type="project" value="UniProtKB-SubCell"/>
</dbReference>
<name>A0A8C2J1W6_CYPCA</name>
<keyword evidence="5" id="KW-0472">Membrane</keyword>
<protein>
    <submittedName>
        <fullName evidence="6">Uncharacterized protein</fullName>
    </submittedName>
</protein>
<keyword evidence="4" id="KW-1133">Transmembrane helix</keyword>
<keyword evidence="3" id="KW-0812">Transmembrane</keyword>
<evidence type="ECO:0000313" key="7">
    <source>
        <dbReference type="Proteomes" id="UP000694701"/>
    </source>
</evidence>
<evidence type="ECO:0000256" key="5">
    <source>
        <dbReference type="ARBA" id="ARBA00023136"/>
    </source>
</evidence>
<reference evidence="6" key="1">
    <citation type="submission" date="2025-08" db="UniProtKB">
        <authorList>
            <consortium name="Ensembl"/>
        </authorList>
    </citation>
    <scope>IDENTIFICATION</scope>
</reference>
<proteinExistence type="inferred from homology"/>
<evidence type="ECO:0000313" key="6">
    <source>
        <dbReference type="Ensembl" id="ENSCCRP00020087987.1"/>
    </source>
</evidence>
<evidence type="ECO:0000256" key="1">
    <source>
        <dbReference type="ARBA" id="ARBA00004370"/>
    </source>
</evidence>
<evidence type="ECO:0000256" key="3">
    <source>
        <dbReference type="ARBA" id="ARBA00022692"/>
    </source>
</evidence>
<evidence type="ECO:0000256" key="2">
    <source>
        <dbReference type="ARBA" id="ARBA00006843"/>
    </source>
</evidence>